<dbReference type="EMBL" id="JAANIT010001407">
    <property type="protein sequence ID" value="KAG1540449.1"/>
    <property type="molecule type" value="Genomic_DNA"/>
</dbReference>
<proteinExistence type="predicted"/>
<dbReference type="InterPro" id="IPR000477">
    <property type="entry name" value="RT_dom"/>
</dbReference>
<dbReference type="InterPro" id="IPR005135">
    <property type="entry name" value="Endo/exonuclease/phosphatase"/>
</dbReference>
<comment type="caution">
    <text evidence="3">The sequence shown here is derived from an EMBL/GenBank/DDBJ whole genome shotgun (WGS) entry which is preliminary data.</text>
</comment>
<reference evidence="3" key="1">
    <citation type="journal article" date="2020" name="Microb. Genom.">
        <title>Genetic diversity of clinical and environmental Mucorales isolates obtained from an investigation of mucormycosis cases among solid organ transplant recipients.</title>
        <authorList>
            <person name="Nguyen M.H."/>
            <person name="Kaul D."/>
            <person name="Muto C."/>
            <person name="Cheng S.J."/>
            <person name="Richter R.A."/>
            <person name="Bruno V.M."/>
            <person name="Liu G."/>
            <person name="Beyhan S."/>
            <person name="Sundermann A.J."/>
            <person name="Mounaud S."/>
            <person name="Pasculle A.W."/>
            <person name="Nierman W.C."/>
            <person name="Driscoll E."/>
            <person name="Cumbie R."/>
            <person name="Clancy C.J."/>
            <person name="Dupont C.L."/>
        </authorList>
    </citation>
    <scope>NUCLEOTIDE SEQUENCE</scope>
    <source>
        <strain evidence="3">GL16</strain>
    </source>
</reference>
<name>A0A9P6Y6F0_RHIOR</name>
<dbReference type="InterPro" id="IPR043502">
    <property type="entry name" value="DNA/RNA_pol_sf"/>
</dbReference>
<dbReference type="Gene3D" id="3.60.10.10">
    <property type="entry name" value="Endonuclease/exonuclease/phosphatase"/>
    <property type="match status" value="1"/>
</dbReference>
<sequence>MTPSVRGRKPTVPVLSSEQVQNLYKQFETQRRQLICPNCQTIDSLYRNGSSTGNPPQPTFICKHCSKNYNAPTVAKLLQSTSITDLPPDSTTQNSMEISGSSAVNSENNDGTSSVTIADLQSTITTLYAELKQTQAELQQAREEIQTLRRQQASADSLPHAELSGSQFPPMPAASQPLPPWRDAARLNSIKASMLEKRQQRRLQRQETAARILQPPSENQGFQYIYVPTKARVPVGQLRSRLCKLDINNSRILDIHYPTRNVVTLLVHNDYAPELKSHLQKFKVRTKDDFNPCDGSILMDPKYEQSSKEERDDFALMHHSDRVKKALSYIRAPVKAAVAPESSSVLLITESWLLSPNRYPTSWQQFHTYGQPIQSIKNRGSLGIALLVNPSCPFSVQHIPPRHTLLAKYTLSFIIAKYLVHCLYLPPSLSHTEVSNILDLLPLDLPNITSTVICGDLNARLGQITGDTLHTHRGQVIYDWTKSHDMTIWNERLTYGSPTYMTYNGSSIIDYFISTTELPYPQLIIRNDLSLDSYHKFMTFSFQVTTASPRTCPPKRTLWHLNKLKDDKQRTQYIEHFSYLITDLIPTDFPSFDNRASAATYIEHFNRTLCQAIYQSLDSVCGRFTRRQDDFQQQFWTRELQESFDLKEYYYKKWRKAQGINRLKYWLLHQETKARLRRMILQRRRETWIDFCNKMEHGEYTKAIARLCKIRKNRNLKPSFSTIEGPEQAADVMASHLQTIYSGRLLQGVEEDHLSFYNSPPFSQETCPILLNDVKDALRQLPPKKAPGPDHIRQEMLTPLQPTLAPILLFLFQLCWTWSYTPAEWRLAQIIPIYKKGDPTEPGNHRPISLTSVFRKLLERSIHHFLIDHSPPLDIAQGGFRESRGSLDQALCLAEVCNILRRHYRITPVLASLDIKSAYDTVDRRQIWRTLEKTAPVALVSLLRNLFDEVQIEVLLNNATSTRFSPITGVLQGSILSPFLYSVYINELPQILRPHPISSDLTPTDLILRLNCLLYADDVVLIATKDDMGTLLQSCENHSYQLGYRWNPSKCVILDSSQSSSSYTLYGEKIPRHSSFPYLGIPFRPGGYLDTVGLVNRNKTKALATMNQLSAIGVHPKGFAPLLATRFYKQIVRAQLEYGLAITKITTFLSKQLEEAQNTCLRRIFGGSRTSSTTKMPCYTIFFHLSANPEATPNGTSSLSLPFGSDAPQIQSPWIAARYVQYSENTAKTISITNVL</sequence>
<dbReference type="InterPro" id="IPR036691">
    <property type="entry name" value="Endo/exonu/phosph_ase_sf"/>
</dbReference>
<evidence type="ECO:0000256" key="1">
    <source>
        <dbReference type="SAM" id="MobiDB-lite"/>
    </source>
</evidence>
<protein>
    <recommendedName>
        <fullName evidence="2">Reverse transcriptase domain-containing protein</fullName>
    </recommendedName>
</protein>
<accession>A0A9P6Y6F0</accession>
<dbReference type="PROSITE" id="PS50878">
    <property type="entry name" value="RT_POL"/>
    <property type="match status" value="1"/>
</dbReference>
<evidence type="ECO:0000259" key="2">
    <source>
        <dbReference type="PROSITE" id="PS50878"/>
    </source>
</evidence>
<evidence type="ECO:0000313" key="4">
    <source>
        <dbReference type="Proteomes" id="UP000717996"/>
    </source>
</evidence>
<feature type="domain" description="Reverse transcriptase" evidence="2">
    <location>
        <begin position="814"/>
        <end position="1083"/>
    </location>
</feature>
<feature type="region of interest" description="Disordered" evidence="1">
    <location>
        <begin position="142"/>
        <end position="163"/>
    </location>
</feature>
<dbReference type="Pfam" id="PF14529">
    <property type="entry name" value="Exo_endo_phos_2"/>
    <property type="match status" value="1"/>
</dbReference>
<dbReference type="Pfam" id="PF00078">
    <property type="entry name" value="RVT_1"/>
    <property type="match status" value="1"/>
</dbReference>
<feature type="region of interest" description="Disordered" evidence="1">
    <location>
        <begin position="84"/>
        <end position="112"/>
    </location>
</feature>
<dbReference type="SUPFAM" id="SSF56219">
    <property type="entry name" value="DNase I-like"/>
    <property type="match status" value="1"/>
</dbReference>
<dbReference type="PANTHER" id="PTHR19446">
    <property type="entry name" value="REVERSE TRANSCRIPTASES"/>
    <property type="match status" value="1"/>
</dbReference>
<dbReference type="CDD" id="cd01650">
    <property type="entry name" value="RT_nLTR_like"/>
    <property type="match status" value="1"/>
</dbReference>
<dbReference type="Proteomes" id="UP000717996">
    <property type="component" value="Unassembled WGS sequence"/>
</dbReference>
<evidence type="ECO:0000313" key="3">
    <source>
        <dbReference type="EMBL" id="KAG1540449.1"/>
    </source>
</evidence>
<dbReference type="GO" id="GO:0003824">
    <property type="term" value="F:catalytic activity"/>
    <property type="evidence" value="ECO:0007669"/>
    <property type="project" value="InterPro"/>
</dbReference>
<dbReference type="SUPFAM" id="SSF56672">
    <property type="entry name" value="DNA/RNA polymerases"/>
    <property type="match status" value="1"/>
</dbReference>
<dbReference type="AlphaFoldDB" id="A0A9P6Y6F0"/>
<organism evidence="3 4">
    <name type="scientific">Rhizopus oryzae</name>
    <name type="common">Mucormycosis agent</name>
    <name type="synonym">Rhizopus arrhizus var. delemar</name>
    <dbReference type="NCBI Taxonomy" id="64495"/>
    <lineage>
        <taxon>Eukaryota</taxon>
        <taxon>Fungi</taxon>
        <taxon>Fungi incertae sedis</taxon>
        <taxon>Mucoromycota</taxon>
        <taxon>Mucoromycotina</taxon>
        <taxon>Mucoromycetes</taxon>
        <taxon>Mucorales</taxon>
        <taxon>Mucorineae</taxon>
        <taxon>Rhizopodaceae</taxon>
        <taxon>Rhizopus</taxon>
    </lineage>
</organism>
<gene>
    <name evidence="3" type="ORF">G6F51_008518</name>
</gene>